<dbReference type="InterPro" id="IPR058163">
    <property type="entry name" value="LysR-type_TF_proteobact-type"/>
</dbReference>
<dbReference type="Gene3D" id="1.10.10.10">
    <property type="entry name" value="Winged helix-like DNA-binding domain superfamily/Winged helix DNA-binding domain"/>
    <property type="match status" value="1"/>
</dbReference>
<dbReference type="OrthoDB" id="9793571at2"/>
<dbReference type="Pfam" id="PF00126">
    <property type="entry name" value="HTH_1"/>
    <property type="match status" value="1"/>
</dbReference>
<evidence type="ECO:0000313" key="6">
    <source>
        <dbReference type="EMBL" id="RMB00679.1"/>
    </source>
</evidence>
<dbReference type="InterPro" id="IPR000847">
    <property type="entry name" value="LysR_HTH_N"/>
</dbReference>
<dbReference type="Proteomes" id="UP000271227">
    <property type="component" value="Unassembled WGS sequence"/>
</dbReference>
<keyword evidence="4" id="KW-0804">Transcription</keyword>
<feature type="domain" description="HTH lysR-type" evidence="5">
    <location>
        <begin position="10"/>
        <end position="62"/>
    </location>
</feature>
<protein>
    <submittedName>
        <fullName evidence="6">LysR family glycine cleavage system transcriptional activator</fullName>
    </submittedName>
</protein>
<evidence type="ECO:0000256" key="2">
    <source>
        <dbReference type="ARBA" id="ARBA00023015"/>
    </source>
</evidence>
<dbReference type="PRINTS" id="PR00039">
    <property type="entry name" value="HTHLYSR"/>
</dbReference>
<dbReference type="InterPro" id="IPR036388">
    <property type="entry name" value="WH-like_DNA-bd_sf"/>
</dbReference>
<name>A0A3M0C0F2_9PROT</name>
<evidence type="ECO:0000256" key="4">
    <source>
        <dbReference type="ARBA" id="ARBA00023163"/>
    </source>
</evidence>
<dbReference type="InterPro" id="IPR036390">
    <property type="entry name" value="WH_DNA-bd_sf"/>
</dbReference>
<keyword evidence="2" id="KW-0805">Transcription regulation</keyword>
<dbReference type="RefSeq" id="WP_121940487.1">
    <property type="nucleotide sequence ID" value="NZ_REFR01000017.1"/>
</dbReference>
<proteinExistence type="inferred from homology"/>
<dbReference type="GO" id="GO:0006351">
    <property type="term" value="P:DNA-templated transcription"/>
    <property type="evidence" value="ECO:0007669"/>
    <property type="project" value="TreeGrafter"/>
</dbReference>
<comment type="caution">
    <text evidence="6">The sequence shown here is derived from an EMBL/GenBank/DDBJ whole genome shotgun (WGS) entry which is preliminary data.</text>
</comment>
<dbReference type="PROSITE" id="PS50931">
    <property type="entry name" value="HTH_LYSR"/>
    <property type="match status" value="1"/>
</dbReference>
<dbReference type="GO" id="GO:0003700">
    <property type="term" value="F:DNA-binding transcription factor activity"/>
    <property type="evidence" value="ECO:0007669"/>
    <property type="project" value="InterPro"/>
</dbReference>
<dbReference type="InParanoid" id="A0A3M0C0F2"/>
<dbReference type="Pfam" id="PF03466">
    <property type="entry name" value="LysR_substrate"/>
    <property type="match status" value="1"/>
</dbReference>
<dbReference type="InterPro" id="IPR005119">
    <property type="entry name" value="LysR_subst-bd"/>
</dbReference>
<evidence type="ECO:0000313" key="7">
    <source>
        <dbReference type="Proteomes" id="UP000271227"/>
    </source>
</evidence>
<dbReference type="SUPFAM" id="SSF46785">
    <property type="entry name" value="Winged helix' DNA-binding domain"/>
    <property type="match status" value="1"/>
</dbReference>
<organism evidence="6 7">
    <name type="scientific">Eilatimonas milleporae</name>
    <dbReference type="NCBI Taxonomy" id="911205"/>
    <lineage>
        <taxon>Bacteria</taxon>
        <taxon>Pseudomonadati</taxon>
        <taxon>Pseudomonadota</taxon>
        <taxon>Alphaproteobacteria</taxon>
        <taxon>Kordiimonadales</taxon>
        <taxon>Kordiimonadaceae</taxon>
        <taxon>Eilatimonas</taxon>
    </lineage>
</organism>
<dbReference type="FunFam" id="1.10.10.10:FF:000001">
    <property type="entry name" value="LysR family transcriptional regulator"/>
    <property type="match status" value="1"/>
</dbReference>
<sequence length="302" mass="32599">MGQVLPLLGLRAFTEVGRHGSVKAAADAMGVTPGAVSQQVRQLEERVGVQLFERGHRGLHLSKDGARVHAGLARAFDEIEASLETLDAMTARQSLTVNTVPSFAASWLVPRLGRFHARHPGIEVRVEATPALVDLRRDRVDIALRHGLGNYDGLEARRFLTPVMVPVACPDLLRDGPAITGPEDFLKYPLLQDSDRADWTLWLKAVGVPDDPRAERGPSFGDELMLIRAAAAGQGVALVNDIHAAAEIAAGRLAVALECEWPCDYAYYMVTRPGADTRPAVAAFAQWVLEEAAIPPSPDDGL</sequence>
<keyword evidence="3" id="KW-0238">DNA-binding</keyword>
<dbReference type="GO" id="GO:0043565">
    <property type="term" value="F:sequence-specific DNA binding"/>
    <property type="evidence" value="ECO:0007669"/>
    <property type="project" value="TreeGrafter"/>
</dbReference>
<dbReference type="PANTHER" id="PTHR30537:SF26">
    <property type="entry name" value="GLYCINE CLEAVAGE SYSTEM TRANSCRIPTIONAL ACTIVATOR"/>
    <property type="match status" value="1"/>
</dbReference>
<evidence type="ECO:0000256" key="3">
    <source>
        <dbReference type="ARBA" id="ARBA00023125"/>
    </source>
</evidence>
<dbReference type="CDD" id="cd08432">
    <property type="entry name" value="PBP2_GcdR_TrpI_HvrB_AmpR_like"/>
    <property type="match status" value="1"/>
</dbReference>
<evidence type="ECO:0000259" key="5">
    <source>
        <dbReference type="PROSITE" id="PS50931"/>
    </source>
</evidence>
<reference evidence="6 7" key="1">
    <citation type="submission" date="2018-10" db="EMBL/GenBank/DDBJ databases">
        <title>Genomic Encyclopedia of Archaeal and Bacterial Type Strains, Phase II (KMG-II): from individual species to whole genera.</title>
        <authorList>
            <person name="Goeker M."/>
        </authorList>
    </citation>
    <scope>NUCLEOTIDE SEQUENCE [LARGE SCALE GENOMIC DNA]</scope>
    <source>
        <strain evidence="6 7">DSM 25217</strain>
    </source>
</reference>
<comment type="similarity">
    <text evidence="1">Belongs to the LysR transcriptional regulatory family.</text>
</comment>
<evidence type="ECO:0000256" key="1">
    <source>
        <dbReference type="ARBA" id="ARBA00009437"/>
    </source>
</evidence>
<dbReference type="PANTHER" id="PTHR30537">
    <property type="entry name" value="HTH-TYPE TRANSCRIPTIONAL REGULATOR"/>
    <property type="match status" value="1"/>
</dbReference>
<keyword evidence="7" id="KW-1185">Reference proteome</keyword>
<gene>
    <name evidence="6" type="ORF">BXY39_3867</name>
</gene>
<dbReference type="EMBL" id="REFR01000017">
    <property type="protein sequence ID" value="RMB00679.1"/>
    <property type="molecule type" value="Genomic_DNA"/>
</dbReference>
<accession>A0A3M0C0F2</accession>
<dbReference type="SUPFAM" id="SSF53850">
    <property type="entry name" value="Periplasmic binding protein-like II"/>
    <property type="match status" value="1"/>
</dbReference>
<dbReference type="AlphaFoldDB" id="A0A3M0C0F2"/>
<dbReference type="Gene3D" id="3.40.190.10">
    <property type="entry name" value="Periplasmic binding protein-like II"/>
    <property type="match status" value="2"/>
</dbReference>